<reference evidence="10 11" key="1">
    <citation type="submission" date="2017-09" db="EMBL/GenBank/DDBJ databases">
        <title>Mesorhizobum sanjuanii sp. nov. isolated from nodules of Lotus tenuis in saline-alkaline lowlands of Flooding Pampa.</title>
        <authorList>
            <person name="Sannazzaro A.I."/>
            <person name="Torres Tejerizo G.A."/>
            <person name="Fontana F."/>
            <person name="Cumpa Velazquez L.M."/>
            <person name="Hansen L."/>
            <person name="Pistorio M."/>
            <person name="Estrella M.J."/>
        </authorList>
    </citation>
    <scope>NUCLEOTIDE SEQUENCE [LARGE SCALE GENOMIC DNA]</scope>
    <source>
        <strain evidence="10 11">BSA136</strain>
    </source>
</reference>
<comment type="subcellular location">
    <subcellularLocation>
        <location evidence="1">Cell membrane</location>
        <topology evidence="1">Multi-pass membrane protein</topology>
    </subcellularLocation>
</comment>
<feature type="transmembrane region" description="Helical" evidence="8">
    <location>
        <begin position="187"/>
        <end position="219"/>
    </location>
</feature>
<feature type="transmembrane region" description="Helical" evidence="8">
    <location>
        <begin position="325"/>
        <end position="343"/>
    </location>
</feature>
<name>A0A2A6FDH0_9HYPH</name>
<dbReference type="Pfam" id="PF13231">
    <property type="entry name" value="PMT_2"/>
    <property type="match status" value="1"/>
</dbReference>
<organism evidence="10 11">
    <name type="scientific">Mesorhizobium sanjuanii</name>
    <dbReference type="NCBI Taxonomy" id="2037900"/>
    <lineage>
        <taxon>Bacteria</taxon>
        <taxon>Pseudomonadati</taxon>
        <taxon>Pseudomonadota</taxon>
        <taxon>Alphaproteobacteria</taxon>
        <taxon>Hyphomicrobiales</taxon>
        <taxon>Phyllobacteriaceae</taxon>
        <taxon>Mesorhizobium</taxon>
    </lineage>
</organism>
<evidence type="ECO:0000256" key="8">
    <source>
        <dbReference type="SAM" id="Phobius"/>
    </source>
</evidence>
<evidence type="ECO:0000259" key="9">
    <source>
        <dbReference type="Pfam" id="PF13231"/>
    </source>
</evidence>
<feature type="transmembrane region" description="Helical" evidence="8">
    <location>
        <begin position="111"/>
        <end position="128"/>
    </location>
</feature>
<keyword evidence="6 8" id="KW-1133">Transmembrane helix</keyword>
<dbReference type="AlphaFoldDB" id="A0A2A6FDH0"/>
<feature type="domain" description="Glycosyltransferase RgtA/B/C/D-like" evidence="9">
    <location>
        <begin position="87"/>
        <end position="248"/>
    </location>
</feature>
<dbReference type="InterPro" id="IPR050297">
    <property type="entry name" value="LipidA_mod_glycosyltrf_83"/>
</dbReference>
<feature type="transmembrane region" description="Helical" evidence="8">
    <location>
        <begin position="73"/>
        <end position="91"/>
    </location>
</feature>
<dbReference type="GO" id="GO:0009103">
    <property type="term" value="P:lipopolysaccharide biosynthetic process"/>
    <property type="evidence" value="ECO:0007669"/>
    <property type="project" value="UniProtKB-ARBA"/>
</dbReference>
<dbReference type="InterPro" id="IPR038731">
    <property type="entry name" value="RgtA/B/C-like"/>
</dbReference>
<keyword evidence="2" id="KW-1003">Cell membrane</keyword>
<feature type="transmembrane region" description="Helical" evidence="8">
    <location>
        <begin position="349"/>
        <end position="365"/>
    </location>
</feature>
<protein>
    <submittedName>
        <fullName evidence="10">Glycosyl transferase family 39</fullName>
    </submittedName>
</protein>
<evidence type="ECO:0000256" key="3">
    <source>
        <dbReference type="ARBA" id="ARBA00022676"/>
    </source>
</evidence>
<gene>
    <name evidence="10" type="ORF">CN311_17845</name>
</gene>
<feature type="transmembrane region" description="Helical" evidence="8">
    <location>
        <begin position="377"/>
        <end position="397"/>
    </location>
</feature>
<keyword evidence="3" id="KW-0328">Glycosyltransferase</keyword>
<dbReference type="GO" id="GO:0005886">
    <property type="term" value="C:plasma membrane"/>
    <property type="evidence" value="ECO:0007669"/>
    <property type="project" value="UniProtKB-SubCell"/>
</dbReference>
<evidence type="ECO:0000313" key="11">
    <source>
        <dbReference type="Proteomes" id="UP000219182"/>
    </source>
</evidence>
<feature type="transmembrane region" description="Helical" evidence="8">
    <location>
        <begin position="231"/>
        <end position="250"/>
    </location>
</feature>
<proteinExistence type="predicted"/>
<dbReference type="GO" id="GO:0016763">
    <property type="term" value="F:pentosyltransferase activity"/>
    <property type="evidence" value="ECO:0007669"/>
    <property type="project" value="TreeGrafter"/>
</dbReference>
<feature type="transmembrane region" description="Helical" evidence="8">
    <location>
        <begin position="285"/>
        <end position="304"/>
    </location>
</feature>
<evidence type="ECO:0000256" key="4">
    <source>
        <dbReference type="ARBA" id="ARBA00022679"/>
    </source>
</evidence>
<keyword evidence="5 8" id="KW-0812">Transmembrane</keyword>
<feature type="transmembrane region" description="Helical" evidence="8">
    <location>
        <begin position="163"/>
        <end position="181"/>
    </location>
</feature>
<evidence type="ECO:0000256" key="2">
    <source>
        <dbReference type="ARBA" id="ARBA00022475"/>
    </source>
</evidence>
<evidence type="ECO:0000256" key="5">
    <source>
        <dbReference type="ARBA" id="ARBA00022692"/>
    </source>
</evidence>
<dbReference type="PANTHER" id="PTHR33908:SF11">
    <property type="entry name" value="MEMBRANE PROTEIN"/>
    <property type="match status" value="1"/>
</dbReference>
<evidence type="ECO:0000256" key="1">
    <source>
        <dbReference type="ARBA" id="ARBA00004651"/>
    </source>
</evidence>
<dbReference type="PANTHER" id="PTHR33908">
    <property type="entry name" value="MANNOSYLTRANSFERASE YKCB-RELATED"/>
    <property type="match status" value="1"/>
</dbReference>
<sequence length="521" mass="56885">MLAEPAANRAGLGDENSLKYSMKWAEWLGEARIGPFPAAIVMVALYCCLQIVVLPLVSLWAGTGVGVDDSEQLMYMRFLWAGYGGSQPPLYSWLGWLTSSVFGTSIVTLKILKYSLIFIGLTSVFVAVRKLGYSQRTAVASMFGIWLFPQVIWEMQHTLSHSVAALCLSGVLLLALIQLLQRKSLPAYVLFGLAIGAAILAKYNNVILIAAMLAAALSLRKTRQVILRPQIVISLIAAILVCVPTLYWNATHPGDLLARSYKFGIDDGNGALLVALRGILDLGQAVLNFAILPVVIFAVAMLAARIGPSTLRERFPDSEKLVWRILGFGLCITIILMLASGATRFQDRWLLPILLFLPVAFAVRMDALGEKGRIAQNLVITVAAALAILVLPVTWAYQVYGGKGQGRVVRLDYQTLYRDLTADGPIKTVTSDWHWVGNLRLADPNLVVLGKEVPGFAALLQEPAVLVWLDKPNPQPDILERIHQAGFVVDGASRSLRIPEFFGASDGRLVSVVKLKKQDAK</sequence>
<feature type="transmembrane region" description="Helical" evidence="8">
    <location>
        <begin position="36"/>
        <end position="61"/>
    </location>
</feature>
<keyword evidence="11" id="KW-1185">Reference proteome</keyword>
<keyword evidence="4 10" id="KW-0808">Transferase</keyword>
<comment type="caution">
    <text evidence="10">The sequence shown here is derived from an EMBL/GenBank/DDBJ whole genome shotgun (WGS) entry which is preliminary data.</text>
</comment>
<evidence type="ECO:0000256" key="7">
    <source>
        <dbReference type="ARBA" id="ARBA00023136"/>
    </source>
</evidence>
<dbReference type="Proteomes" id="UP000219182">
    <property type="component" value="Unassembled WGS sequence"/>
</dbReference>
<keyword evidence="7 8" id="KW-0472">Membrane</keyword>
<evidence type="ECO:0000256" key="6">
    <source>
        <dbReference type="ARBA" id="ARBA00022989"/>
    </source>
</evidence>
<accession>A0A2A6FDH0</accession>
<evidence type="ECO:0000313" key="10">
    <source>
        <dbReference type="EMBL" id="PDQ19775.1"/>
    </source>
</evidence>
<dbReference type="EMBL" id="NWQG01000110">
    <property type="protein sequence ID" value="PDQ19775.1"/>
    <property type="molecule type" value="Genomic_DNA"/>
</dbReference>